<dbReference type="STRING" id="398580.Dshi_1699"/>
<dbReference type="Proteomes" id="UP000006833">
    <property type="component" value="Chromosome"/>
</dbReference>
<dbReference type="PANTHER" id="PTHR34001:SF3">
    <property type="entry name" value="BLL7405 PROTEIN"/>
    <property type="match status" value="1"/>
</dbReference>
<dbReference type="InterPro" id="IPR027385">
    <property type="entry name" value="Beta-barrel_OMP"/>
</dbReference>
<gene>
    <name evidence="7" type="ordered locus">Dshi_1699</name>
</gene>
<comment type="similarity">
    <text evidence="4">Belongs to the Omp25/RopB family.</text>
</comment>
<dbReference type="KEGG" id="dsh:Dshi_1699"/>
<organism evidence="7 8">
    <name type="scientific">Dinoroseobacter shibae (strain DSM 16493 / NCIMB 14021 / DFL 12)</name>
    <dbReference type="NCBI Taxonomy" id="398580"/>
    <lineage>
        <taxon>Bacteria</taxon>
        <taxon>Pseudomonadati</taxon>
        <taxon>Pseudomonadota</taxon>
        <taxon>Alphaproteobacteria</taxon>
        <taxon>Rhodobacterales</taxon>
        <taxon>Roseobacteraceae</taxon>
        <taxon>Dinoroseobacter</taxon>
    </lineage>
</organism>
<keyword evidence="8" id="KW-1185">Reference proteome</keyword>
<evidence type="ECO:0000256" key="2">
    <source>
        <dbReference type="ARBA" id="ARBA00022729"/>
    </source>
</evidence>
<dbReference type="InterPro" id="IPR051692">
    <property type="entry name" value="OMP-like"/>
</dbReference>
<keyword evidence="3" id="KW-0472">Membrane</keyword>
<evidence type="ECO:0000259" key="6">
    <source>
        <dbReference type="Pfam" id="PF13505"/>
    </source>
</evidence>
<evidence type="ECO:0000313" key="8">
    <source>
        <dbReference type="Proteomes" id="UP000006833"/>
    </source>
</evidence>
<keyword evidence="2 5" id="KW-0732">Signal</keyword>
<dbReference type="SUPFAM" id="SSF56925">
    <property type="entry name" value="OMPA-like"/>
    <property type="match status" value="1"/>
</dbReference>
<dbReference type="GO" id="GO:0016020">
    <property type="term" value="C:membrane"/>
    <property type="evidence" value="ECO:0007669"/>
    <property type="project" value="UniProtKB-SubCell"/>
</dbReference>
<evidence type="ECO:0000256" key="4">
    <source>
        <dbReference type="ARBA" id="ARBA00038306"/>
    </source>
</evidence>
<reference evidence="8" key="1">
    <citation type="journal article" date="2010" name="ISME J.">
        <title>The complete genome sequence of the algal symbiont Dinoroseobacter shibae: a hitchhiker's guide to life in the sea.</title>
        <authorList>
            <person name="Wagner-Dobler I."/>
            <person name="Ballhausen B."/>
            <person name="Berger M."/>
            <person name="Brinkhoff T."/>
            <person name="Buchholz I."/>
            <person name="Bunk B."/>
            <person name="Cypionka H."/>
            <person name="Daniel R."/>
            <person name="Drepper T."/>
            <person name="Gerdts G."/>
            <person name="Hahnke S."/>
            <person name="Han C."/>
            <person name="Jahn D."/>
            <person name="Kalhoefer D."/>
            <person name="Kiss H."/>
            <person name="Klenk H.P."/>
            <person name="Kyrpides N."/>
            <person name="Liebl W."/>
            <person name="Liesegang H."/>
            <person name="Meincke L."/>
            <person name="Pati A."/>
            <person name="Petersen J."/>
            <person name="Piekarski T."/>
            <person name="Pommerenke C."/>
            <person name="Pradella S."/>
            <person name="Pukall R."/>
            <person name="Rabus R."/>
            <person name="Stackebrandt E."/>
            <person name="Thole S."/>
            <person name="Thompson L."/>
            <person name="Tielen P."/>
            <person name="Tomasch J."/>
            <person name="von Jan M."/>
            <person name="Wanphrut N."/>
            <person name="Wichels A."/>
            <person name="Zech H."/>
            <person name="Simon M."/>
        </authorList>
    </citation>
    <scope>NUCLEOTIDE SEQUENCE [LARGE SCALE GENOMIC DNA]</scope>
    <source>
        <strain evidence="8">DSM 16493 / NCIMB 14021 / DFL 12</strain>
    </source>
</reference>
<feature type="signal peptide" evidence="5">
    <location>
        <begin position="1"/>
        <end position="25"/>
    </location>
</feature>
<dbReference type="eggNOG" id="COG3637">
    <property type="taxonomic scope" value="Bacteria"/>
</dbReference>
<dbReference type="OrthoDB" id="268975at2"/>
<dbReference type="EMBL" id="CP000830">
    <property type="protein sequence ID" value="ABV93441.1"/>
    <property type="molecule type" value="Genomic_DNA"/>
</dbReference>
<accession>A8LLR3</accession>
<protein>
    <recommendedName>
        <fullName evidence="6">Outer membrane protein beta-barrel domain-containing protein</fullName>
    </recommendedName>
</protein>
<evidence type="ECO:0000313" key="7">
    <source>
        <dbReference type="EMBL" id="ABV93441.1"/>
    </source>
</evidence>
<sequence length="198" mass="20338">MKSSKFSPVVALALPLALFGAPSLAGSLEDPVVEPVPMAPAPVVVSGRDWTGGYVGAQIGYGDVGTNASGVDGDGLIGGLIAGYDYDFGSYVLGAGIDYDIADIDLGPASLEDVLRLKLRAGFEAGPSLIYATGGYARAGTDNLGSDDGWFAGAGVEYPLSQNLSLAGEVLYHEFDDFDGSGVDVDATTVQARLAYRF</sequence>
<evidence type="ECO:0000256" key="3">
    <source>
        <dbReference type="ARBA" id="ARBA00023136"/>
    </source>
</evidence>
<comment type="subcellular location">
    <subcellularLocation>
        <location evidence="1">Membrane</location>
    </subcellularLocation>
</comment>
<dbReference type="InterPro" id="IPR011250">
    <property type="entry name" value="OMP/PagP_B-barrel"/>
</dbReference>
<evidence type="ECO:0000256" key="5">
    <source>
        <dbReference type="SAM" id="SignalP"/>
    </source>
</evidence>
<dbReference type="Pfam" id="PF13505">
    <property type="entry name" value="OMP_b-brl"/>
    <property type="match status" value="1"/>
</dbReference>
<proteinExistence type="inferred from homology"/>
<feature type="chain" id="PRO_5002722887" description="Outer membrane protein beta-barrel domain-containing protein" evidence="5">
    <location>
        <begin position="26"/>
        <end position="198"/>
    </location>
</feature>
<dbReference type="Gene3D" id="2.40.160.20">
    <property type="match status" value="1"/>
</dbReference>
<dbReference type="PANTHER" id="PTHR34001">
    <property type="entry name" value="BLL7405 PROTEIN"/>
    <property type="match status" value="1"/>
</dbReference>
<dbReference type="AlphaFoldDB" id="A8LLR3"/>
<feature type="domain" description="Outer membrane protein beta-barrel" evidence="6">
    <location>
        <begin position="41"/>
        <end position="198"/>
    </location>
</feature>
<name>A8LLR3_DINSH</name>
<dbReference type="HOGENOM" id="CLU_037100_2_0_5"/>
<evidence type="ECO:0000256" key="1">
    <source>
        <dbReference type="ARBA" id="ARBA00004370"/>
    </source>
</evidence>
<dbReference type="RefSeq" id="WP_012178371.1">
    <property type="nucleotide sequence ID" value="NC_009952.1"/>
</dbReference>